<organism evidence="1 2">
    <name type="scientific">Undibacterium hunanense</name>
    <dbReference type="NCBI Taxonomy" id="2762292"/>
    <lineage>
        <taxon>Bacteria</taxon>
        <taxon>Pseudomonadati</taxon>
        <taxon>Pseudomonadota</taxon>
        <taxon>Betaproteobacteria</taxon>
        <taxon>Burkholderiales</taxon>
        <taxon>Oxalobacteraceae</taxon>
        <taxon>Undibacterium</taxon>
    </lineage>
</organism>
<dbReference type="Proteomes" id="UP000650424">
    <property type="component" value="Unassembled WGS sequence"/>
</dbReference>
<dbReference type="RefSeq" id="WP_186946382.1">
    <property type="nucleotide sequence ID" value="NZ_JACOGF010000003.1"/>
</dbReference>
<gene>
    <name evidence="1" type="ORF">H8L32_06525</name>
</gene>
<reference evidence="1 2" key="1">
    <citation type="submission" date="2020-08" db="EMBL/GenBank/DDBJ databases">
        <title>Novel species isolated from subtropical streams in China.</title>
        <authorList>
            <person name="Lu H."/>
        </authorList>
    </citation>
    <scope>NUCLEOTIDE SEQUENCE [LARGE SCALE GENOMIC DNA]</scope>
    <source>
        <strain evidence="1 2">CY18W</strain>
    </source>
</reference>
<dbReference type="PANTHER" id="PTHR31021:SF1">
    <property type="entry name" value="CHROMOSOME UNDETERMINED SCAFFOLD_56, WHOLE GENOME SHOTGUN SEQUENCE"/>
    <property type="match status" value="1"/>
</dbReference>
<dbReference type="EMBL" id="JACOGF010000003">
    <property type="protein sequence ID" value="MBC3917124.1"/>
    <property type="molecule type" value="Genomic_DNA"/>
</dbReference>
<name>A0ABR6ZMU8_9BURK</name>
<keyword evidence="2" id="KW-1185">Reference proteome</keyword>
<evidence type="ECO:0000313" key="1">
    <source>
        <dbReference type="EMBL" id="MBC3917124.1"/>
    </source>
</evidence>
<accession>A0ABR6ZMU8</accession>
<evidence type="ECO:0000313" key="2">
    <source>
        <dbReference type="Proteomes" id="UP000650424"/>
    </source>
</evidence>
<dbReference type="InterPro" id="IPR042425">
    <property type="entry name" value="APCDD1"/>
</dbReference>
<sequence length="191" mass="21426">MNLDQTKQALVGEWSSLATEIRPSSLKNQDGSLKPFYLKRDFRYEADDRFELVIINFADPYGKVPLARILIRGHMTWVGDHPVAAGAQKVDFVADEAYEVTPLIQGFADLLNQVAGKDYAHWEVGGTQSIFGKSFAPFGLVEGNNFMEYDLVYLSHNLLFWGARNIDGRGFNSEANRPTNLQIPLVRKGSN</sequence>
<protein>
    <recommendedName>
        <fullName evidence="3">APCDD1 domain-containing protein</fullName>
    </recommendedName>
</protein>
<comment type="caution">
    <text evidence="1">The sequence shown here is derived from an EMBL/GenBank/DDBJ whole genome shotgun (WGS) entry which is preliminary data.</text>
</comment>
<evidence type="ECO:0008006" key="3">
    <source>
        <dbReference type="Google" id="ProtNLM"/>
    </source>
</evidence>
<proteinExistence type="predicted"/>
<dbReference type="PANTHER" id="PTHR31021">
    <property type="entry name" value="ADENOMATOSIS POLYPOSIS COLI DOWN-REGULATED 1"/>
    <property type="match status" value="1"/>
</dbReference>